<evidence type="ECO:0000313" key="2">
    <source>
        <dbReference type="EMBL" id="KAH7141147.1"/>
    </source>
</evidence>
<name>A0A9P9EQ30_9HYPO</name>
<accession>A0A9P9EQ30</accession>
<dbReference type="EMBL" id="JAGMUV010000011">
    <property type="protein sequence ID" value="KAH7141147.1"/>
    <property type="molecule type" value="Genomic_DNA"/>
</dbReference>
<dbReference type="SUPFAM" id="SSF55347">
    <property type="entry name" value="Glyceraldehyde-3-phosphate dehydrogenase-like, C-terminal domain"/>
    <property type="match status" value="1"/>
</dbReference>
<keyword evidence="3" id="KW-1185">Reference proteome</keyword>
<protein>
    <recommendedName>
        <fullName evidence="1">Gal80p-like C-terminal domain-containing protein</fullName>
    </recommendedName>
</protein>
<dbReference type="PANTHER" id="PTHR43708:SF1">
    <property type="entry name" value="GALACTOSE_LACTOSE METABOLISM REGULATORY PROTEIN GAL80"/>
    <property type="match status" value="1"/>
</dbReference>
<dbReference type="SUPFAM" id="SSF51735">
    <property type="entry name" value="NAD(P)-binding Rossmann-fold domains"/>
    <property type="match status" value="1"/>
</dbReference>
<dbReference type="OrthoDB" id="446809at2759"/>
<dbReference type="Gene3D" id="3.40.50.720">
    <property type="entry name" value="NAD(P)-binding Rossmann-like Domain"/>
    <property type="match status" value="2"/>
</dbReference>
<dbReference type="AlphaFoldDB" id="A0A9P9EQ30"/>
<dbReference type="InterPro" id="IPR055080">
    <property type="entry name" value="Gal80p-like_C"/>
</dbReference>
<dbReference type="PANTHER" id="PTHR43708">
    <property type="entry name" value="CONSERVED EXPRESSED OXIDOREDUCTASE (EUROFUNG)"/>
    <property type="match status" value="1"/>
</dbReference>
<gene>
    <name evidence="2" type="ORF">EDB81DRAFT_844113</name>
</gene>
<comment type="caution">
    <text evidence="2">The sequence shown here is derived from an EMBL/GenBank/DDBJ whole genome shotgun (WGS) entry which is preliminary data.</text>
</comment>
<dbReference type="InterPro" id="IPR051317">
    <property type="entry name" value="Gfo/Idh/MocA_oxidoreduct"/>
</dbReference>
<evidence type="ECO:0000313" key="3">
    <source>
        <dbReference type="Proteomes" id="UP000738349"/>
    </source>
</evidence>
<dbReference type="InterPro" id="IPR036291">
    <property type="entry name" value="NAD(P)-bd_dom_sf"/>
</dbReference>
<dbReference type="Gene3D" id="3.30.360.10">
    <property type="entry name" value="Dihydrodipicolinate Reductase, domain 2"/>
    <property type="match status" value="1"/>
</dbReference>
<dbReference type="Proteomes" id="UP000738349">
    <property type="component" value="Unassembled WGS sequence"/>
</dbReference>
<proteinExistence type="predicted"/>
<evidence type="ECO:0000259" key="1">
    <source>
        <dbReference type="Pfam" id="PF22685"/>
    </source>
</evidence>
<feature type="domain" description="Gal80p-like C-terminal" evidence="1">
    <location>
        <begin position="108"/>
        <end position="249"/>
    </location>
</feature>
<reference evidence="2" key="1">
    <citation type="journal article" date="2021" name="Nat. Commun.">
        <title>Genetic determinants of endophytism in the Arabidopsis root mycobiome.</title>
        <authorList>
            <person name="Mesny F."/>
            <person name="Miyauchi S."/>
            <person name="Thiergart T."/>
            <person name="Pickel B."/>
            <person name="Atanasova L."/>
            <person name="Karlsson M."/>
            <person name="Huettel B."/>
            <person name="Barry K.W."/>
            <person name="Haridas S."/>
            <person name="Chen C."/>
            <person name="Bauer D."/>
            <person name="Andreopoulos W."/>
            <person name="Pangilinan J."/>
            <person name="LaButti K."/>
            <person name="Riley R."/>
            <person name="Lipzen A."/>
            <person name="Clum A."/>
            <person name="Drula E."/>
            <person name="Henrissat B."/>
            <person name="Kohler A."/>
            <person name="Grigoriev I.V."/>
            <person name="Martin F.M."/>
            <person name="Hacquard S."/>
        </authorList>
    </citation>
    <scope>NUCLEOTIDE SEQUENCE</scope>
    <source>
        <strain evidence="2">MPI-CAGE-AT-0147</strain>
    </source>
</reference>
<sequence>MAPIRLGIIGLSATNLTGWAGAAHLPYLLSPRGKDQYKIVALCNSSIDPSDLAQDANVDFVVCSTRVDKHYETVKPTITAGKAAFVEWPSQGIKSVIGLQGPVTTPLNAVREILEQGRIGRGLSSEMRAKGGTSDRDTVPESLRYFTRLEVGGNAITIGFGHCKLLLAVHRGSMLGILTVLGVGVPAICTVVETITTDVPDLAFVTAVLKGNEYIQDGATLLISFRRGQPFPGMPHLTWTIHGEKGEIDFNVEGGTTPRTMASRPVKILLHDFTTDQVRDVDWGWEPWRQDLPVAARGVAGLYELYARGDKMAYSDFEHALKRHEQLEEVLGAYCLFISRISSFVPPYTASSSLVRPVLGRIA</sequence>
<dbReference type="Pfam" id="PF22685">
    <property type="entry name" value="Gal80p_C-like"/>
    <property type="match status" value="1"/>
</dbReference>
<organism evidence="2 3">
    <name type="scientific">Dactylonectria macrodidyma</name>
    <dbReference type="NCBI Taxonomy" id="307937"/>
    <lineage>
        <taxon>Eukaryota</taxon>
        <taxon>Fungi</taxon>
        <taxon>Dikarya</taxon>
        <taxon>Ascomycota</taxon>
        <taxon>Pezizomycotina</taxon>
        <taxon>Sordariomycetes</taxon>
        <taxon>Hypocreomycetidae</taxon>
        <taxon>Hypocreales</taxon>
        <taxon>Nectriaceae</taxon>
        <taxon>Dactylonectria</taxon>
    </lineage>
</organism>